<name>A0ABP6YCT3_9ACTN</name>
<organism evidence="7 8">
    <name type="scientific">Kribbella ginsengisoli</name>
    <dbReference type="NCBI Taxonomy" id="363865"/>
    <lineage>
        <taxon>Bacteria</taxon>
        <taxon>Bacillati</taxon>
        <taxon>Actinomycetota</taxon>
        <taxon>Actinomycetes</taxon>
        <taxon>Propionibacteriales</taxon>
        <taxon>Kribbellaceae</taxon>
        <taxon>Kribbella</taxon>
    </lineage>
</organism>
<accession>A0ABP6YCT3</accession>
<dbReference type="PROSITE" id="PS51387">
    <property type="entry name" value="FAD_PCMH"/>
    <property type="match status" value="1"/>
</dbReference>
<dbReference type="Gene3D" id="3.30.43.10">
    <property type="entry name" value="Uridine Diphospho-n-acetylenolpyruvylglucosamine Reductase, domain 2"/>
    <property type="match status" value="1"/>
</dbReference>
<dbReference type="Gene3D" id="3.30.465.10">
    <property type="match status" value="1"/>
</dbReference>
<proteinExistence type="inferred from homology"/>
<dbReference type="RefSeq" id="WP_344845583.1">
    <property type="nucleotide sequence ID" value="NZ_BAABAA010000008.1"/>
</dbReference>
<dbReference type="InterPro" id="IPR050416">
    <property type="entry name" value="FAD-linked_Oxidoreductase"/>
</dbReference>
<dbReference type="InterPro" id="IPR006093">
    <property type="entry name" value="Oxy_OxRdtase_FAD_BS"/>
</dbReference>
<evidence type="ECO:0000259" key="6">
    <source>
        <dbReference type="PROSITE" id="PS51387"/>
    </source>
</evidence>
<sequence>MNATEALTERLRVEQLLLPGMAGYEEVVAIWNGAVENRPAVVVHCESTADVQAVVHIAGEFGLPLSVRGGGHDWAGRSLAHDGVVIDLTGMRQVSVDAEARAATVGGGALISDLIAATQPHELSAATGTYGGVGLAGLTLGGGYGPINGVAGLALDNLLGAEVVLADGRVVDTDDDPELFWALRGGGGNFGVVTELRVRLHPIPTVLAGFIMFSWTEAAAVLRAFGNQITDAPDELTAQFSVVTGPADEPVLMIAPTWSGDPAAGEKVIAQLEQLGTPLMSQVGPMPYQGILDLYEPFIENGLHVVIQTRSLAAIDDDAVEAVVRAVESMPGKKCLISTHHCHGASTRVPLEATAFGLRQPHFVVEIVPMWDPDQDGPAHQRWAREFSDALAPFALPGGYPNLLGPDEREQLDEAYGANATRLRAAKAKYDPANVFTAIGLPEAEEEPHLRG</sequence>
<keyword evidence="5" id="KW-0560">Oxidoreductase</keyword>
<keyword evidence="3" id="KW-0285">Flavoprotein</keyword>
<evidence type="ECO:0000256" key="5">
    <source>
        <dbReference type="ARBA" id="ARBA00023002"/>
    </source>
</evidence>
<dbReference type="InterPro" id="IPR006094">
    <property type="entry name" value="Oxid_FAD_bind_N"/>
</dbReference>
<dbReference type="PROSITE" id="PS00862">
    <property type="entry name" value="OX2_COVAL_FAD"/>
    <property type="match status" value="1"/>
</dbReference>
<dbReference type="Pfam" id="PF01565">
    <property type="entry name" value="FAD_binding_4"/>
    <property type="match status" value="1"/>
</dbReference>
<comment type="cofactor">
    <cofactor evidence="1">
        <name>FAD</name>
        <dbReference type="ChEBI" id="CHEBI:57692"/>
    </cofactor>
</comment>
<dbReference type="Pfam" id="PF08031">
    <property type="entry name" value="BBE"/>
    <property type="match status" value="1"/>
</dbReference>
<evidence type="ECO:0000256" key="1">
    <source>
        <dbReference type="ARBA" id="ARBA00001974"/>
    </source>
</evidence>
<dbReference type="InterPro" id="IPR012951">
    <property type="entry name" value="BBE"/>
</dbReference>
<gene>
    <name evidence="7" type="ORF">GCM10022235_56360</name>
</gene>
<dbReference type="InterPro" id="IPR016169">
    <property type="entry name" value="FAD-bd_PCMH_sub2"/>
</dbReference>
<comment type="caution">
    <text evidence="7">The sequence shown here is derived from an EMBL/GenBank/DDBJ whole genome shotgun (WGS) entry which is preliminary data.</text>
</comment>
<dbReference type="InterPro" id="IPR016167">
    <property type="entry name" value="FAD-bd_PCMH_sub1"/>
</dbReference>
<evidence type="ECO:0000256" key="2">
    <source>
        <dbReference type="ARBA" id="ARBA00005466"/>
    </source>
</evidence>
<protein>
    <submittedName>
        <fullName evidence="7">FAD-dependent oxidoreductase</fullName>
    </submittedName>
</protein>
<evidence type="ECO:0000313" key="7">
    <source>
        <dbReference type="EMBL" id="GAA3579013.1"/>
    </source>
</evidence>
<feature type="domain" description="FAD-binding PCMH-type" evidence="6">
    <location>
        <begin position="35"/>
        <end position="203"/>
    </location>
</feature>
<dbReference type="PANTHER" id="PTHR42973">
    <property type="entry name" value="BINDING OXIDOREDUCTASE, PUTATIVE (AFU_ORTHOLOGUE AFUA_1G17690)-RELATED"/>
    <property type="match status" value="1"/>
</dbReference>
<reference evidence="8" key="1">
    <citation type="journal article" date="2019" name="Int. J. Syst. Evol. Microbiol.">
        <title>The Global Catalogue of Microorganisms (GCM) 10K type strain sequencing project: providing services to taxonomists for standard genome sequencing and annotation.</title>
        <authorList>
            <consortium name="The Broad Institute Genomics Platform"/>
            <consortium name="The Broad Institute Genome Sequencing Center for Infectious Disease"/>
            <person name="Wu L."/>
            <person name="Ma J."/>
        </authorList>
    </citation>
    <scope>NUCLEOTIDE SEQUENCE [LARGE SCALE GENOMIC DNA]</scope>
    <source>
        <strain evidence="8">JCM 16928</strain>
    </source>
</reference>
<dbReference type="PANTHER" id="PTHR42973:SF39">
    <property type="entry name" value="FAD-BINDING PCMH-TYPE DOMAIN-CONTAINING PROTEIN"/>
    <property type="match status" value="1"/>
</dbReference>
<dbReference type="EMBL" id="BAABAA010000008">
    <property type="protein sequence ID" value="GAA3579013.1"/>
    <property type="molecule type" value="Genomic_DNA"/>
</dbReference>
<evidence type="ECO:0000256" key="4">
    <source>
        <dbReference type="ARBA" id="ARBA00022827"/>
    </source>
</evidence>
<dbReference type="Gene3D" id="3.40.462.20">
    <property type="match status" value="1"/>
</dbReference>
<dbReference type="InterPro" id="IPR016166">
    <property type="entry name" value="FAD-bd_PCMH"/>
</dbReference>
<evidence type="ECO:0000256" key="3">
    <source>
        <dbReference type="ARBA" id="ARBA00022630"/>
    </source>
</evidence>
<keyword evidence="8" id="KW-1185">Reference proteome</keyword>
<evidence type="ECO:0000313" key="8">
    <source>
        <dbReference type="Proteomes" id="UP001501222"/>
    </source>
</evidence>
<dbReference type="InterPro" id="IPR036318">
    <property type="entry name" value="FAD-bd_PCMH-like_sf"/>
</dbReference>
<comment type="similarity">
    <text evidence="2">Belongs to the oxygen-dependent FAD-linked oxidoreductase family.</text>
</comment>
<dbReference type="SUPFAM" id="SSF56176">
    <property type="entry name" value="FAD-binding/transporter-associated domain-like"/>
    <property type="match status" value="1"/>
</dbReference>
<dbReference type="Proteomes" id="UP001501222">
    <property type="component" value="Unassembled WGS sequence"/>
</dbReference>
<keyword evidence="4" id="KW-0274">FAD</keyword>